<dbReference type="Gene3D" id="1.10.132.30">
    <property type="match status" value="1"/>
</dbReference>
<dbReference type="Proteomes" id="UP000664521">
    <property type="component" value="Unassembled WGS sequence"/>
</dbReference>
<evidence type="ECO:0000256" key="4">
    <source>
        <dbReference type="ARBA" id="ARBA00022478"/>
    </source>
</evidence>
<evidence type="ECO:0000256" key="14">
    <source>
        <dbReference type="RuleBase" id="RU004279"/>
    </source>
</evidence>
<dbReference type="InterPro" id="IPR007066">
    <property type="entry name" value="RNA_pol_Rpb1_3"/>
</dbReference>
<comment type="similarity">
    <text evidence="2 14">Belongs to the RNA polymerase beta' chain family.</text>
</comment>
<dbReference type="InterPro" id="IPR007083">
    <property type="entry name" value="RNA_pol_Rpb1_4"/>
</dbReference>
<dbReference type="FunFam" id="3.30.1490.180:FF:000003">
    <property type="entry name" value="DNA-directed RNA polymerase subunit"/>
    <property type="match status" value="1"/>
</dbReference>
<reference evidence="17" key="1">
    <citation type="submission" date="2021-03" db="EMBL/GenBank/DDBJ databases">
        <authorList>
            <person name="Tagirdzhanova G."/>
        </authorList>
    </citation>
    <scope>NUCLEOTIDE SEQUENCE</scope>
</reference>
<comment type="caution">
    <text evidence="17">The sequence shown here is derived from an EMBL/GenBank/DDBJ whole genome shotgun (WGS) entry which is preliminary data.</text>
</comment>
<evidence type="ECO:0000256" key="15">
    <source>
        <dbReference type="SAM" id="MobiDB-lite"/>
    </source>
</evidence>
<dbReference type="Gene3D" id="3.30.70.2850">
    <property type="match status" value="1"/>
</dbReference>
<evidence type="ECO:0000256" key="5">
    <source>
        <dbReference type="ARBA" id="ARBA00022679"/>
    </source>
</evidence>
<dbReference type="Gene3D" id="2.40.40.20">
    <property type="match status" value="1"/>
</dbReference>
<evidence type="ECO:0000256" key="3">
    <source>
        <dbReference type="ARBA" id="ARBA00011251"/>
    </source>
</evidence>
<dbReference type="InterPro" id="IPR042102">
    <property type="entry name" value="RNA_pol_Rpb1_3_sf"/>
</dbReference>
<evidence type="ECO:0000259" key="16">
    <source>
        <dbReference type="SMART" id="SM00663"/>
    </source>
</evidence>
<dbReference type="OrthoDB" id="270392at2759"/>
<dbReference type="GO" id="GO:0003677">
    <property type="term" value="F:DNA binding"/>
    <property type="evidence" value="ECO:0007669"/>
    <property type="project" value="InterPro"/>
</dbReference>
<dbReference type="Pfam" id="PF04997">
    <property type="entry name" value="RNA_pol_Rpb1_1"/>
    <property type="match status" value="1"/>
</dbReference>
<name>A0A8H3EEQ1_9LECA</name>
<gene>
    <name evidence="17" type="ORF">HETSPECPRED_004898</name>
</gene>
<evidence type="ECO:0000313" key="18">
    <source>
        <dbReference type="Proteomes" id="UP000664521"/>
    </source>
</evidence>
<feature type="domain" description="RNA polymerase N-terminal" evidence="16">
    <location>
        <begin position="375"/>
        <end position="702"/>
    </location>
</feature>
<feature type="compositionally biased region" description="Basic and acidic residues" evidence="15">
    <location>
        <begin position="1369"/>
        <end position="1382"/>
    </location>
</feature>
<dbReference type="Pfam" id="PF05000">
    <property type="entry name" value="RNA_pol_Rpb1_4"/>
    <property type="match status" value="1"/>
</dbReference>
<keyword evidence="5 14" id="KW-0808">Transferase</keyword>
<dbReference type="EC" id="2.7.7.6" evidence="14"/>
<dbReference type="Gene3D" id="1.10.150.390">
    <property type="match status" value="1"/>
</dbReference>
<evidence type="ECO:0000256" key="9">
    <source>
        <dbReference type="ARBA" id="ARBA00022842"/>
    </source>
</evidence>
<dbReference type="PANTHER" id="PTHR19376:SF11">
    <property type="entry name" value="DNA-DIRECTED RNA POLYMERASE I SUBUNIT RPA1"/>
    <property type="match status" value="1"/>
</dbReference>
<comment type="catalytic activity">
    <reaction evidence="12 14">
        <text>RNA(n) + a ribonucleoside 5'-triphosphate = RNA(n+1) + diphosphate</text>
        <dbReference type="Rhea" id="RHEA:21248"/>
        <dbReference type="Rhea" id="RHEA-COMP:14527"/>
        <dbReference type="Rhea" id="RHEA-COMP:17342"/>
        <dbReference type="ChEBI" id="CHEBI:33019"/>
        <dbReference type="ChEBI" id="CHEBI:61557"/>
        <dbReference type="ChEBI" id="CHEBI:140395"/>
        <dbReference type="EC" id="2.7.7.6"/>
    </reaction>
</comment>
<evidence type="ECO:0000256" key="7">
    <source>
        <dbReference type="ARBA" id="ARBA00022723"/>
    </source>
</evidence>
<evidence type="ECO:0000256" key="1">
    <source>
        <dbReference type="ARBA" id="ARBA00004123"/>
    </source>
</evidence>
<dbReference type="FunFam" id="1.10.150.390:FF:000005">
    <property type="entry name" value="DNA-directed RNA polymerase subunit"/>
    <property type="match status" value="1"/>
</dbReference>
<dbReference type="CDD" id="cd02735">
    <property type="entry name" value="RNAP_I_Rpa1_C"/>
    <property type="match status" value="1"/>
</dbReference>
<dbReference type="CDD" id="cd01435">
    <property type="entry name" value="RNAP_I_RPA1_N"/>
    <property type="match status" value="1"/>
</dbReference>
<dbReference type="EMBL" id="CAJPDS010000003">
    <property type="protein sequence ID" value="CAF9905164.1"/>
    <property type="molecule type" value="Genomic_DNA"/>
</dbReference>
<dbReference type="Gene3D" id="1.10.274.100">
    <property type="entry name" value="RNA polymerase Rpb1, domain 3"/>
    <property type="match status" value="1"/>
</dbReference>
<dbReference type="InterPro" id="IPR000722">
    <property type="entry name" value="RNA_pol_asu"/>
</dbReference>
<evidence type="ECO:0000313" key="17">
    <source>
        <dbReference type="EMBL" id="CAF9905164.1"/>
    </source>
</evidence>
<dbReference type="FunFam" id="1.10.132.30:FF:000005">
    <property type="entry name" value="DNA-directed RNA polymerase subunit"/>
    <property type="match status" value="1"/>
</dbReference>
<dbReference type="InterPro" id="IPR007081">
    <property type="entry name" value="RNA_pol_Rpb1_5"/>
</dbReference>
<dbReference type="SMART" id="SM00663">
    <property type="entry name" value="RPOLA_N"/>
    <property type="match status" value="1"/>
</dbReference>
<keyword evidence="6 14" id="KW-0548">Nucleotidyltransferase</keyword>
<dbReference type="InterPro" id="IPR045867">
    <property type="entry name" value="DNA-dir_RpoC_beta_prime"/>
</dbReference>
<evidence type="ECO:0000256" key="11">
    <source>
        <dbReference type="ARBA" id="ARBA00023242"/>
    </source>
</evidence>
<keyword evidence="10 14" id="KW-0804">Transcription</keyword>
<protein>
    <recommendedName>
        <fullName evidence="14">DNA-directed RNA polymerase subunit</fullName>
        <ecNumber evidence="14">2.7.7.6</ecNumber>
    </recommendedName>
</protein>
<dbReference type="InterPro" id="IPR006592">
    <property type="entry name" value="RNA_pol_N"/>
</dbReference>
<dbReference type="FunFam" id="2.40.40.20:FF:000019">
    <property type="entry name" value="DNA-directed RNA polymerase II subunit RPB1"/>
    <property type="match status" value="1"/>
</dbReference>
<keyword evidence="9" id="KW-0460">Magnesium</keyword>
<dbReference type="Pfam" id="PF04983">
    <property type="entry name" value="RNA_pol_Rpb1_3"/>
    <property type="match status" value="1"/>
</dbReference>
<dbReference type="Pfam" id="PF04998">
    <property type="entry name" value="RNA_pol_Rpb1_5"/>
    <property type="match status" value="1"/>
</dbReference>
<dbReference type="Gene3D" id="4.10.860.120">
    <property type="entry name" value="RNA polymerase II, clamp domain"/>
    <property type="match status" value="1"/>
</dbReference>
<evidence type="ECO:0000256" key="2">
    <source>
        <dbReference type="ARBA" id="ARBA00006460"/>
    </source>
</evidence>
<keyword evidence="18" id="KW-1185">Reference proteome</keyword>
<keyword evidence="11" id="KW-0539">Nucleus</keyword>
<dbReference type="PANTHER" id="PTHR19376">
    <property type="entry name" value="DNA-DIRECTED RNA POLYMERASE"/>
    <property type="match status" value="1"/>
</dbReference>
<evidence type="ECO:0000256" key="6">
    <source>
        <dbReference type="ARBA" id="ARBA00022695"/>
    </source>
</evidence>
<dbReference type="GO" id="GO:0003899">
    <property type="term" value="F:DNA-directed RNA polymerase activity"/>
    <property type="evidence" value="ECO:0007669"/>
    <property type="project" value="UniProtKB-EC"/>
</dbReference>
<dbReference type="InterPro" id="IPR015699">
    <property type="entry name" value="DNA-dir_RNA_pol1_lsu_N"/>
</dbReference>
<comment type="function">
    <text evidence="13">DNA-dependent RNA polymerase catalyzes the transcription of DNA into RNA using the four ribonucleoside triphosphates as substrates. Largest and catalytic core component of RNA polymerase I which synthesizes ribosomal RNA precursors. Forms the polymerase active center together with the second largest subunit. A single stranded DNA template strand of the promoter is positioned within the central active site cleft of Pol I. A bridging helix emanates from RPA1 and crosses the cleft near the catalytic site and is thought to promote translocation of Pol I by acting as a ratchet that moves the RNA-DNA hybrid through the active site by switching from straight to bent conformations at each step of nucleotide addition.</text>
</comment>
<sequence length="1717" mass="189558">MNTSQPIASSIGSVDFGFLTSEDIRALSVKKIQIPTTFDSLLHPIPGGLYDGALGAWADNACSTCHLNTFACPGHAGHIELPVPVYHVSYMDQALLLLRARCAYCGHLKLHPPEINRYACKLRLLQHGLLQEAQELENVQITASSPMANGIAGGVGSESDQSSSDDNDGLISRRIEFVKRAIRKARAGRSKSDVASEKTEAVSEERRKVVKSFLSVIAKPSTCGTCQGPTQYYRKDKYNKIFRKPLPKQAKAKALQGGFKIVNPLLKTLNERKDEQKQRREDREADEGIVADFEDVTSEGEGEDIEMLEVGGASIDPGTSSSVKPKPTAIEQQDMFLNASEVHASLTDLFEKEKEIMELVYNSRGSKYSKPVTPDMFFIRDILVPPNKYRPEAKTGDGQIAEATDNALYKAIINQCQAMAQIRKDMNPTERENGRPMRNFRDLQNAWVRLQDAVNSLIDSSRNPIQGAAGRQNEDGIKQKLEKKEGLFRKNMMGKRVNFAARSVISPDPNIETNEIGVPPVFAKKLTYPEPVTTHNFYELKEAVLNGVDKWPGAAAIENENGQVINLKTKNFEERQAIANQLLAPSNTNVTGVRNKKVHRHLNNGDIVIMNRQPTLHKPSMMCHRVRVLPGEKTIRMHYANCNTYNADFDGDEMNLHFPQNEIARAEALQIADTDHQYLVATSGKPLRGLIQDHISMGVWLTNRDTLFDRGDYYQLLCSCLRPEDNHTTSERILTVTPAVIKPAPRWTGKQIITSVLKNITPLTHPGLTLTSDSTTKADRWGAKSEEQTVLFKDGELLCGILDKAQLGPSGGGFIHSVYEAYGHTIAGKLLSVLGRLLTKFLHMRAFTCGMDDLGLTNEGDKVRQEMLQQTESIGLEVARKYVTLDAQPESNEKELKSRLQEVLRDDSKQAGLDIVSNARTAILSSQIIDACLPSALSKPFPKNQMQAMTGSGAKGSPVNASLISCNLGQQVLEGRRVPVMVSGKTLPSFKPFETNIRAGGYVAQRFLTGIKPQEYYFHAMAGREGLIDTAIKTASSGYLQRCLIKGMEGLKVEYDTSVRDSDGSMVQFLYGEDGLDVTKQKHLTDFKFLAENYLSLVAQLNIHEDFSRLTDNGAAEWNKSAMKKVKKTRDLDAMDPALSRFNPASSMGSTSEKFAAALKSYCDSNPDLLLRDKKQHSKSEITKKVFSSLLNMKYMKSVVDPGEAVGIVAGQSVGEPSTQMTLNTFHLAGHSAKNVTLGIPRLREIVMTATKDISTPTMTLYLIPELILEAREAFAKTISRLTLGEVIDSVSVKADIKPGIGYEMAKTYDIQLNLFPSTEYKDTYAIAAADVLRAIEYHFIPELVRAIKKELVRKGDAKLLKSDIGKSHRVVKDAPGKRQAELEGGDEDEDDDGDDDATNNKQRQNKGEAISYGAPDEDEEAIARDAQRQSTPDPEQPEDEGFVGSPRESRTESSDRESRAGDDDEEEEEDESRSPAKTPKHTAKAREDRIKSKHPAITSFHFDDTHTGSSSSSSTCTISLEYSASTAKLLLLPLVESTCRSTVIRSVPHLRTCTYTTEKHRDPSTGTETDLPIVITQGVNLPAMHLHQGFLNPHKLLTNSVHHMHLTYGIEAARALIILELDSVFKGHSISVDNRHLNLIADVMTQAGGYRPFSRIGLKEKTSPFGKMSFETTVSFLRDAVLDGDWDDLKGPSARIVMGKLSGVGTGAFDVMTPVG</sequence>
<keyword evidence="7" id="KW-0479">Metal-binding</keyword>
<organism evidence="17 18">
    <name type="scientific">Heterodermia speciosa</name>
    <dbReference type="NCBI Taxonomy" id="116794"/>
    <lineage>
        <taxon>Eukaryota</taxon>
        <taxon>Fungi</taxon>
        <taxon>Dikarya</taxon>
        <taxon>Ascomycota</taxon>
        <taxon>Pezizomycotina</taxon>
        <taxon>Lecanoromycetes</taxon>
        <taxon>OSLEUM clade</taxon>
        <taxon>Lecanoromycetidae</taxon>
        <taxon>Caliciales</taxon>
        <taxon>Physciaceae</taxon>
        <taxon>Heterodermia</taxon>
    </lineage>
</organism>
<feature type="compositionally biased region" description="Basic and acidic residues" evidence="15">
    <location>
        <begin position="1448"/>
        <end position="1462"/>
    </location>
</feature>
<dbReference type="FunFam" id="1.10.274.100:FF:000006">
    <property type="entry name" value="DNA-directed RNA polymerase subunit"/>
    <property type="match status" value="1"/>
</dbReference>
<dbReference type="Gene3D" id="3.30.1490.180">
    <property type="entry name" value="RNA polymerase ii"/>
    <property type="match status" value="1"/>
</dbReference>
<keyword evidence="4 14" id="KW-0240">DNA-directed RNA polymerase</keyword>
<evidence type="ECO:0000256" key="8">
    <source>
        <dbReference type="ARBA" id="ARBA00022833"/>
    </source>
</evidence>
<comment type="subunit">
    <text evidence="3">Component of the RNA polymerase I (Pol I) complex consisting of at least 13 subunits.</text>
</comment>
<evidence type="ECO:0000256" key="12">
    <source>
        <dbReference type="ARBA" id="ARBA00048552"/>
    </source>
</evidence>
<proteinExistence type="inferred from homology"/>
<dbReference type="Pfam" id="PF00623">
    <property type="entry name" value="RNA_pol_Rpb1_2"/>
    <property type="match status" value="1"/>
</dbReference>
<dbReference type="GO" id="GO:0005736">
    <property type="term" value="C:RNA polymerase I complex"/>
    <property type="evidence" value="ECO:0007669"/>
    <property type="project" value="TreeGrafter"/>
</dbReference>
<dbReference type="InterPro" id="IPR047107">
    <property type="entry name" value="DNA-dir_RNA_pol1_lsu_C"/>
</dbReference>
<dbReference type="GO" id="GO:0006351">
    <property type="term" value="P:DNA-templated transcription"/>
    <property type="evidence" value="ECO:0007669"/>
    <property type="project" value="InterPro"/>
</dbReference>
<feature type="compositionally biased region" description="Acidic residues" evidence="15">
    <location>
        <begin position="1463"/>
        <end position="1472"/>
    </location>
</feature>
<keyword evidence="8" id="KW-0862">Zinc</keyword>
<dbReference type="InterPro" id="IPR044893">
    <property type="entry name" value="RNA_pol_Rpb1_clamp_domain"/>
</dbReference>
<evidence type="ECO:0000256" key="13">
    <source>
        <dbReference type="ARBA" id="ARBA00053996"/>
    </source>
</evidence>
<dbReference type="InterPro" id="IPR007080">
    <property type="entry name" value="RNA_pol_Rpb1_1"/>
</dbReference>
<comment type="subcellular location">
    <subcellularLocation>
        <location evidence="1">Nucleus</location>
    </subcellularLocation>
</comment>
<dbReference type="SUPFAM" id="SSF64484">
    <property type="entry name" value="beta and beta-prime subunits of DNA dependent RNA-polymerase"/>
    <property type="match status" value="1"/>
</dbReference>
<dbReference type="InterPro" id="IPR038120">
    <property type="entry name" value="Rpb1_funnel_sf"/>
</dbReference>
<evidence type="ECO:0000256" key="10">
    <source>
        <dbReference type="ARBA" id="ARBA00023163"/>
    </source>
</evidence>
<feature type="region of interest" description="Disordered" evidence="15">
    <location>
        <begin position="1369"/>
        <end position="1516"/>
    </location>
</feature>
<dbReference type="Gene3D" id="1.10.357.120">
    <property type="match status" value="1"/>
</dbReference>
<accession>A0A8H3EEQ1</accession>
<dbReference type="GO" id="GO:0046872">
    <property type="term" value="F:metal ion binding"/>
    <property type="evidence" value="ECO:0007669"/>
    <property type="project" value="UniProtKB-KW"/>
</dbReference>
<feature type="compositionally biased region" description="Acidic residues" evidence="15">
    <location>
        <begin position="1384"/>
        <end position="1398"/>
    </location>
</feature>